<dbReference type="PANTHER" id="PTHR33713:SF6">
    <property type="entry name" value="ANTITOXIN YEFM"/>
    <property type="match status" value="1"/>
</dbReference>
<gene>
    <name evidence="3" type="ORF">NCI00_08710</name>
</gene>
<proteinExistence type="inferred from homology"/>
<evidence type="ECO:0000313" key="4">
    <source>
        <dbReference type="Proteomes" id="UP001204772"/>
    </source>
</evidence>
<protein>
    <recommendedName>
        <fullName evidence="2">Antitoxin</fullName>
    </recommendedName>
</protein>
<dbReference type="EMBL" id="JAMZEL010000002">
    <property type="protein sequence ID" value="MCP1382501.1"/>
    <property type="molecule type" value="Genomic_DNA"/>
</dbReference>
<evidence type="ECO:0000256" key="2">
    <source>
        <dbReference type="RuleBase" id="RU362080"/>
    </source>
</evidence>
<dbReference type="Pfam" id="PF02604">
    <property type="entry name" value="PhdYeFM_antitox"/>
    <property type="match status" value="1"/>
</dbReference>
<comment type="caution">
    <text evidence="3">The sequence shown here is derived from an EMBL/GenBank/DDBJ whole genome shotgun (WGS) entry which is preliminary data.</text>
</comment>
<dbReference type="PANTHER" id="PTHR33713">
    <property type="entry name" value="ANTITOXIN YAFN-RELATED"/>
    <property type="match status" value="1"/>
</dbReference>
<sequence length="84" mass="9677">MQVVTYSSFRKNLKSALDQVTEDGELVIINRSENKNVVLLSLNEYNSILETLHLLSTENNRDRLLKAVERSKKNLYESHDLIGD</sequence>
<dbReference type="InterPro" id="IPR051405">
    <property type="entry name" value="phD/YefM_antitoxin"/>
</dbReference>
<dbReference type="InterPro" id="IPR006442">
    <property type="entry name" value="Antitoxin_Phd/YefM"/>
</dbReference>
<dbReference type="SUPFAM" id="SSF143120">
    <property type="entry name" value="YefM-like"/>
    <property type="match status" value="1"/>
</dbReference>
<organism evidence="3 4">
    <name type="scientific">Runella salmonicolor</name>
    <dbReference type="NCBI Taxonomy" id="2950278"/>
    <lineage>
        <taxon>Bacteria</taxon>
        <taxon>Pseudomonadati</taxon>
        <taxon>Bacteroidota</taxon>
        <taxon>Cytophagia</taxon>
        <taxon>Cytophagales</taxon>
        <taxon>Spirosomataceae</taxon>
        <taxon>Runella</taxon>
    </lineage>
</organism>
<evidence type="ECO:0000256" key="1">
    <source>
        <dbReference type="ARBA" id="ARBA00009981"/>
    </source>
</evidence>
<dbReference type="Gene3D" id="6.10.250.330">
    <property type="match status" value="1"/>
</dbReference>
<dbReference type="Proteomes" id="UP001204772">
    <property type="component" value="Unassembled WGS sequence"/>
</dbReference>
<dbReference type="Gene3D" id="3.40.1620.10">
    <property type="entry name" value="YefM-like domain"/>
    <property type="match status" value="1"/>
</dbReference>
<accession>A0ABT1FL67</accession>
<reference evidence="3 4" key="1">
    <citation type="submission" date="2022-06" db="EMBL/GenBank/DDBJ databases">
        <title>Runella sp. S5 genome sequencing.</title>
        <authorList>
            <person name="Park S."/>
        </authorList>
    </citation>
    <scope>NUCLEOTIDE SEQUENCE [LARGE SCALE GENOMIC DNA]</scope>
    <source>
        <strain evidence="3 4">S5</strain>
    </source>
</reference>
<keyword evidence="4" id="KW-1185">Reference proteome</keyword>
<comment type="function">
    <text evidence="2">Antitoxin component of a type II toxin-antitoxin (TA) system.</text>
</comment>
<evidence type="ECO:0000313" key="3">
    <source>
        <dbReference type="EMBL" id="MCP1382501.1"/>
    </source>
</evidence>
<name>A0ABT1FL67_9BACT</name>
<dbReference type="RefSeq" id="WP_166557749.1">
    <property type="nucleotide sequence ID" value="NZ_JAMZEL010000002.1"/>
</dbReference>
<dbReference type="InterPro" id="IPR036165">
    <property type="entry name" value="YefM-like_sf"/>
</dbReference>
<comment type="similarity">
    <text evidence="1 2">Belongs to the phD/YefM antitoxin family.</text>
</comment>